<feature type="binding site" evidence="11">
    <location>
        <position position="254"/>
    </location>
    <ligand>
        <name>NAD(+)</name>
        <dbReference type="ChEBI" id="CHEBI:57540"/>
    </ligand>
</feature>
<feature type="domain" description="Lactate/malate dehydrogenase C-terminal" evidence="14">
    <location>
        <begin position="173"/>
        <end position="336"/>
    </location>
</feature>
<dbReference type="Pfam" id="PF00056">
    <property type="entry name" value="Ldh_1_N"/>
    <property type="match status" value="1"/>
</dbReference>
<evidence type="ECO:0000256" key="8">
    <source>
        <dbReference type="ARBA" id="ARBA00048313"/>
    </source>
</evidence>
<reference evidence="16" key="1">
    <citation type="submission" date="2017-02" db="UniProtKB">
        <authorList>
            <consortium name="WormBaseParasite"/>
        </authorList>
    </citation>
    <scope>IDENTIFICATION</scope>
</reference>
<sequence length="339" mass="35564">MAFSSARSISRAVNSLLSYSQRFSSTSPKVTLIGASGGIGQPLGLLLKCNPAVAHLALYDVVNTAGVGADLSHIDTSANITAHTGNSELLSALEDADVVVIPAGVPRKPGMTRDDLFNTNAGIVRDLCEAACKICPKAFIAIITNPINSTVPIAYEVFKKNGVDASKRIFGVTQLDVVRTQRFVAELKGLDVTRTTVPVIGGHSGVTIIPCLSQAKPPCKFDEEEVKKLTVRIQNAGTEVVKAKAGGGSATLSMAAAGAQFVDGLIKGLKGEKNVKCAYVRSDAVKGIDYFSTPLELGPHGVEKICGVGNLSSYEEGLLKEAIPELQKNIAKGVKFAKE</sequence>
<dbReference type="SUPFAM" id="SSF51735">
    <property type="entry name" value="NAD(P)-binding Rossmann-fold domains"/>
    <property type="match status" value="1"/>
</dbReference>
<dbReference type="InterPro" id="IPR010097">
    <property type="entry name" value="Malate_DH_type1"/>
</dbReference>
<evidence type="ECO:0000256" key="12">
    <source>
        <dbReference type="RuleBase" id="RU003369"/>
    </source>
</evidence>
<evidence type="ECO:0000256" key="1">
    <source>
        <dbReference type="ARBA" id="ARBA00008824"/>
    </source>
</evidence>
<evidence type="ECO:0000256" key="9">
    <source>
        <dbReference type="PIRSR" id="PIRSR000102-1"/>
    </source>
</evidence>
<dbReference type="PANTHER" id="PTHR11540">
    <property type="entry name" value="MALATE AND LACTATE DEHYDROGENASE"/>
    <property type="match status" value="1"/>
</dbReference>
<feature type="binding site" evidence="11">
    <location>
        <position position="60"/>
    </location>
    <ligand>
        <name>NAD(+)</name>
        <dbReference type="ChEBI" id="CHEBI:57540"/>
    </ligand>
</feature>
<dbReference type="Gene3D" id="3.90.110.10">
    <property type="entry name" value="Lactate dehydrogenase/glycoside hydrolase, family 4, C-terminal"/>
    <property type="match status" value="1"/>
</dbReference>
<dbReference type="GO" id="GO:0019752">
    <property type="term" value="P:carboxylic acid metabolic process"/>
    <property type="evidence" value="ECO:0007669"/>
    <property type="project" value="InterPro"/>
</dbReference>
<proteinExistence type="inferred from homology"/>
<evidence type="ECO:0000256" key="6">
    <source>
        <dbReference type="ARBA" id="ARBA00023002"/>
    </source>
</evidence>
<dbReference type="WBParaSite" id="SMUV_0000204701-mRNA-1">
    <property type="protein sequence ID" value="SMUV_0000204701-mRNA-1"/>
    <property type="gene ID" value="SMUV_0000204701"/>
</dbReference>
<dbReference type="NCBIfam" id="TIGR01772">
    <property type="entry name" value="MDH_euk_gproteo"/>
    <property type="match status" value="1"/>
</dbReference>
<feature type="binding site" evidence="10">
    <location>
        <position position="113"/>
    </location>
    <ligand>
        <name>substrate</name>
    </ligand>
</feature>
<dbReference type="Gene3D" id="3.40.50.720">
    <property type="entry name" value="NAD(P)-binding Rossmann-like Domain"/>
    <property type="match status" value="1"/>
</dbReference>
<dbReference type="InterPro" id="IPR022383">
    <property type="entry name" value="Lactate/malate_DH_C"/>
</dbReference>
<evidence type="ECO:0000256" key="11">
    <source>
        <dbReference type="PIRSR" id="PIRSR000102-3"/>
    </source>
</evidence>
<comment type="catalytic activity">
    <reaction evidence="8">
        <text>(S)-malate + NAD(+) = oxaloacetate + NADH + H(+)</text>
        <dbReference type="Rhea" id="RHEA:21432"/>
        <dbReference type="ChEBI" id="CHEBI:15378"/>
        <dbReference type="ChEBI" id="CHEBI:15589"/>
        <dbReference type="ChEBI" id="CHEBI:16452"/>
        <dbReference type="ChEBI" id="CHEBI:57540"/>
        <dbReference type="ChEBI" id="CHEBI:57945"/>
        <dbReference type="EC" id="1.1.1.37"/>
    </reaction>
</comment>
<dbReference type="FunFam" id="3.40.50.720:FF:000013">
    <property type="entry name" value="Malate dehydrogenase"/>
    <property type="match status" value="1"/>
</dbReference>
<feature type="binding site" evidence="11">
    <location>
        <position position="120"/>
    </location>
    <ligand>
        <name>NAD(+)</name>
        <dbReference type="ChEBI" id="CHEBI:57540"/>
    </ligand>
</feature>
<dbReference type="InterPro" id="IPR015955">
    <property type="entry name" value="Lactate_DH/Glyco_Ohase_4_C"/>
</dbReference>
<feature type="binding site" evidence="10">
    <location>
        <position position="145"/>
    </location>
    <ligand>
        <name>substrate</name>
    </ligand>
</feature>
<feature type="domain" description="Lactate/malate dehydrogenase N-terminal" evidence="13">
    <location>
        <begin position="29"/>
        <end position="171"/>
    </location>
</feature>
<feature type="binding site" evidence="11">
    <location>
        <begin position="34"/>
        <end position="40"/>
    </location>
    <ligand>
        <name>NAD(+)</name>
        <dbReference type="ChEBI" id="CHEBI:57540"/>
    </ligand>
</feature>
<dbReference type="STRING" id="451379.A0A0N5AD16"/>
<dbReference type="InterPro" id="IPR001236">
    <property type="entry name" value="Lactate/malate_DH_N"/>
</dbReference>
<dbReference type="PANTHER" id="PTHR11540:SF16">
    <property type="entry name" value="MALATE DEHYDROGENASE, MITOCHONDRIAL"/>
    <property type="match status" value="1"/>
</dbReference>
<keyword evidence="15" id="KW-1185">Reference proteome</keyword>
<feature type="binding site" evidence="11">
    <location>
        <begin position="143"/>
        <end position="145"/>
    </location>
    <ligand>
        <name>NAD(+)</name>
        <dbReference type="ChEBI" id="CHEBI:57540"/>
    </ligand>
</feature>
<dbReference type="SUPFAM" id="SSF56327">
    <property type="entry name" value="LDH C-terminal domain-like"/>
    <property type="match status" value="1"/>
</dbReference>
<evidence type="ECO:0000259" key="14">
    <source>
        <dbReference type="Pfam" id="PF02866"/>
    </source>
</evidence>
<evidence type="ECO:0000313" key="16">
    <source>
        <dbReference type="WBParaSite" id="SMUV_0000204701-mRNA-1"/>
    </source>
</evidence>
<dbReference type="GO" id="GO:0006099">
    <property type="term" value="P:tricarboxylic acid cycle"/>
    <property type="evidence" value="ECO:0007669"/>
    <property type="project" value="UniProtKB-KW"/>
</dbReference>
<evidence type="ECO:0000256" key="5">
    <source>
        <dbReference type="ARBA" id="ARBA00022532"/>
    </source>
</evidence>
<evidence type="ECO:0000256" key="3">
    <source>
        <dbReference type="ARBA" id="ARBA00012995"/>
    </source>
</evidence>
<dbReference type="GO" id="GO:0005739">
    <property type="term" value="C:mitochondrion"/>
    <property type="evidence" value="ECO:0007669"/>
    <property type="project" value="TreeGrafter"/>
</dbReference>
<keyword evidence="5" id="KW-0816">Tricarboxylic acid cycle</keyword>
<dbReference type="GO" id="GO:0030060">
    <property type="term" value="F:L-malate dehydrogenase (NAD+) activity"/>
    <property type="evidence" value="ECO:0007669"/>
    <property type="project" value="UniProtKB-EC"/>
</dbReference>
<keyword evidence="7 11" id="KW-0520">NAD</keyword>
<dbReference type="AlphaFoldDB" id="A0A0N5AD16"/>
<evidence type="ECO:0000256" key="7">
    <source>
        <dbReference type="ARBA" id="ARBA00023027"/>
    </source>
</evidence>
<dbReference type="CDD" id="cd01337">
    <property type="entry name" value="MDH_glyoxysomal_mitochondrial"/>
    <property type="match status" value="1"/>
</dbReference>
<evidence type="ECO:0000256" key="10">
    <source>
        <dbReference type="PIRSR" id="PIRSR000102-2"/>
    </source>
</evidence>
<feature type="binding site" evidence="10">
    <location>
        <position position="179"/>
    </location>
    <ligand>
        <name>substrate</name>
    </ligand>
</feature>
<protein>
    <recommendedName>
        <fullName evidence="4">Malate dehydrogenase, mitochondrial</fullName>
        <ecNumber evidence="3">1.1.1.37</ecNumber>
    </recommendedName>
</protein>
<evidence type="ECO:0000259" key="13">
    <source>
        <dbReference type="Pfam" id="PF00056"/>
    </source>
</evidence>
<evidence type="ECO:0000256" key="2">
    <source>
        <dbReference type="ARBA" id="ARBA00011738"/>
    </source>
</evidence>
<dbReference type="Proteomes" id="UP000046393">
    <property type="component" value="Unplaced"/>
</dbReference>
<dbReference type="FunFam" id="3.90.110.10:FF:000001">
    <property type="entry name" value="Malate dehydrogenase"/>
    <property type="match status" value="1"/>
</dbReference>
<dbReference type="InterPro" id="IPR001557">
    <property type="entry name" value="L-lactate/malate_DH"/>
</dbReference>
<organism evidence="15 16">
    <name type="scientific">Syphacia muris</name>
    <dbReference type="NCBI Taxonomy" id="451379"/>
    <lineage>
        <taxon>Eukaryota</taxon>
        <taxon>Metazoa</taxon>
        <taxon>Ecdysozoa</taxon>
        <taxon>Nematoda</taxon>
        <taxon>Chromadorea</taxon>
        <taxon>Rhabditida</taxon>
        <taxon>Spirurina</taxon>
        <taxon>Oxyuridomorpha</taxon>
        <taxon>Oxyuroidea</taxon>
        <taxon>Oxyuridae</taxon>
        <taxon>Syphacia</taxon>
    </lineage>
</organism>
<dbReference type="InterPro" id="IPR036291">
    <property type="entry name" value="NAD(P)-bd_dom_sf"/>
</dbReference>
<dbReference type="PIRSF" id="PIRSF000102">
    <property type="entry name" value="Lac_mal_DH"/>
    <property type="match status" value="1"/>
</dbReference>
<accession>A0A0N5AD16</accession>
<feature type="binding site" evidence="10">
    <location>
        <position position="107"/>
    </location>
    <ligand>
        <name>substrate</name>
    </ligand>
</feature>
<comment type="subunit">
    <text evidence="2">Homodimer.</text>
</comment>
<keyword evidence="6 12" id="KW-0560">Oxidoreductase</keyword>
<name>A0A0N5AD16_9BILA</name>
<dbReference type="EC" id="1.1.1.37" evidence="3"/>
<evidence type="ECO:0000256" key="4">
    <source>
        <dbReference type="ARBA" id="ARBA00016075"/>
    </source>
</evidence>
<dbReference type="Pfam" id="PF02866">
    <property type="entry name" value="Ldh_1_C"/>
    <property type="match status" value="1"/>
</dbReference>
<feature type="active site" description="Proton acceptor" evidence="9">
    <location>
        <position position="203"/>
    </location>
</feature>
<evidence type="ECO:0000313" key="15">
    <source>
        <dbReference type="Proteomes" id="UP000046393"/>
    </source>
</evidence>
<comment type="similarity">
    <text evidence="1">Belongs to the LDH/MDH superfamily. MDH type 1 family.</text>
</comment>